<accession>A0A6V1R6U0</accession>
<feature type="signal peptide" evidence="1">
    <location>
        <begin position="1"/>
        <end position="26"/>
    </location>
</feature>
<evidence type="ECO:0000256" key="1">
    <source>
        <dbReference type="SAM" id="SignalP"/>
    </source>
</evidence>
<name>A0A6V1R6U0_HETAK</name>
<dbReference type="Pfam" id="PF09353">
    <property type="entry name" value="DUF1995"/>
    <property type="match status" value="1"/>
</dbReference>
<protein>
    <recommendedName>
        <fullName evidence="2">DUF1995 domain-containing protein</fullName>
    </recommendedName>
</protein>
<feature type="chain" id="PRO_5030160801" description="DUF1995 domain-containing protein" evidence="1">
    <location>
        <begin position="27"/>
        <end position="321"/>
    </location>
</feature>
<evidence type="ECO:0000313" key="3">
    <source>
        <dbReference type="EMBL" id="CAE0631949.1"/>
    </source>
</evidence>
<reference evidence="3" key="1">
    <citation type="submission" date="2021-01" db="EMBL/GenBank/DDBJ databases">
        <authorList>
            <person name="Corre E."/>
            <person name="Pelletier E."/>
            <person name="Niang G."/>
            <person name="Scheremetjew M."/>
            <person name="Finn R."/>
            <person name="Kale V."/>
            <person name="Holt S."/>
            <person name="Cochrane G."/>
            <person name="Meng A."/>
            <person name="Brown T."/>
            <person name="Cohen L."/>
        </authorList>
    </citation>
    <scope>NUCLEOTIDE SEQUENCE</scope>
    <source>
        <strain evidence="3">CCMP3107</strain>
    </source>
</reference>
<keyword evidence="1" id="KW-0732">Signal</keyword>
<feature type="domain" description="DUF1995" evidence="2">
    <location>
        <begin position="73"/>
        <end position="282"/>
    </location>
</feature>
<evidence type="ECO:0000259" key="2">
    <source>
        <dbReference type="Pfam" id="PF09353"/>
    </source>
</evidence>
<organism evidence="3">
    <name type="scientific">Heterosigma akashiwo</name>
    <name type="common">Chromophytic alga</name>
    <name type="synonym">Heterosigma carterae</name>
    <dbReference type="NCBI Taxonomy" id="2829"/>
    <lineage>
        <taxon>Eukaryota</taxon>
        <taxon>Sar</taxon>
        <taxon>Stramenopiles</taxon>
        <taxon>Ochrophyta</taxon>
        <taxon>Raphidophyceae</taxon>
        <taxon>Chattonellales</taxon>
        <taxon>Chattonellaceae</taxon>
        <taxon>Heterosigma</taxon>
    </lineage>
</organism>
<proteinExistence type="predicted"/>
<dbReference type="AlphaFoldDB" id="A0A6V1R6U0"/>
<dbReference type="InterPro" id="IPR053021">
    <property type="entry name" value="Chloroplast_ADK"/>
</dbReference>
<gene>
    <name evidence="3" type="ORF">HAKA00212_LOCUS10654</name>
</gene>
<sequence>MGSPPMHLKHATQFLWVLAMSVFSLASGFALTSSSRLEHGWHCFELRMTESNADPDVTSEGRDNLVFSPPRIPRGTEDQVLQASQSIQRAFNDGITRQQVKIELPLIGATELDDWPGGIKQQYQACEPMVISLLKKLAKLDEDDLNENEQKTTTQPQILSQVIDADDAVGVLQAQSSDPKKDKLAVIFPNTESIKVLKQLSESAGNRLKLLVNPQWKRVADFGFFGQQDAKKFLEPYERSYHIQSLLVYGRSVRLLRRYPDPWQLFSFDEKTGDSTLIHVFQEGKDVPEYKVIEDILDRKYGRMSVAERIQQSTDFIKDTL</sequence>
<dbReference type="PANTHER" id="PTHR35509">
    <property type="entry name" value="DOMAIN PROTEIN, PUTATIVE (DUF1995)-RELATED"/>
    <property type="match status" value="1"/>
</dbReference>
<dbReference type="PANTHER" id="PTHR35509:SF4">
    <property type="entry name" value="DUF1995 DOMAIN-CONTAINING PROTEIN"/>
    <property type="match status" value="1"/>
</dbReference>
<dbReference type="InterPro" id="IPR018962">
    <property type="entry name" value="DUF1995"/>
</dbReference>
<dbReference type="EMBL" id="HBIU01022917">
    <property type="protein sequence ID" value="CAE0631949.1"/>
    <property type="molecule type" value="Transcribed_RNA"/>
</dbReference>